<keyword evidence="5" id="KW-1185">Reference proteome</keyword>
<dbReference type="STRING" id="857340.A0A086TD06"/>
<feature type="region of interest" description="Disordered" evidence="2">
    <location>
        <begin position="566"/>
        <end position="630"/>
    </location>
</feature>
<feature type="region of interest" description="Disordered" evidence="2">
    <location>
        <begin position="1095"/>
        <end position="1139"/>
    </location>
</feature>
<feature type="compositionally biased region" description="Basic and acidic residues" evidence="2">
    <location>
        <begin position="279"/>
        <end position="292"/>
    </location>
</feature>
<evidence type="ECO:0000313" key="5">
    <source>
        <dbReference type="Proteomes" id="UP000029964"/>
    </source>
</evidence>
<feature type="domain" description="C2H2-type" evidence="3">
    <location>
        <begin position="891"/>
        <end position="918"/>
    </location>
</feature>
<dbReference type="PANTHER" id="PTHR35391:SF3">
    <property type="entry name" value="FINGER DOMAIN PROTEIN, PUTATIVE (AFU_ORTHOLOGUE AFUA_8G04300)-RELATED"/>
    <property type="match status" value="1"/>
</dbReference>
<dbReference type="GO" id="GO:0008270">
    <property type="term" value="F:zinc ion binding"/>
    <property type="evidence" value="ECO:0007669"/>
    <property type="project" value="UniProtKB-KW"/>
</dbReference>
<feature type="compositionally biased region" description="Polar residues" evidence="2">
    <location>
        <begin position="113"/>
        <end position="128"/>
    </location>
</feature>
<dbReference type="Proteomes" id="UP000029964">
    <property type="component" value="Unassembled WGS sequence"/>
</dbReference>
<dbReference type="PROSITE" id="PS50157">
    <property type="entry name" value="ZINC_FINGER_C2H2_2"/>
    <property type="match status" value="1"/>
</dbReference>
<feature type="compositionally biased region" description="Low complexity" evidence="2">
    <location>
        <begin position="475"/>
        <end position="484"/>
    </location>
</feature>
<keyword evidence="1" id="KW-0862">Zinc</keyword>
<accession>A0A086TD06</accession>
<dbReference type="HOGENOM" id="CLU_005537_0_0_1"/>
<feature type="region of interest" description="Disordered" evidence="2">
    <location>
        <begin position="79"/>
        <end position="333"/>
    </location>
</feature>
<feature type="region of interest" description="Disordered" evidence="2">
    <location>
        <begin position="1"/>
        <end position="54"/>
    </location>
</feature>
<evidence type="ECO:0000259" key="3">
    <source>
        <dbReference type="PROSITE" id="PS50157"/>
    </source>
</evidence>
<comment type="caution">
    <text evidence="4">The sequence shown here is derived from an EMBL/GenBank/DDBJ whole genome shotgun (WGS) entry which is preliminary data.</text>
</comment>
<organism evidence="4 5">
    <name type="scientific">Hapsidospora chrysogenum (strain ATCC 11550 / CBS 779.69 / DSM 880 / IAM 14645 / JCM 23072 / IMI 49137)</name>
    <name type="common">Acremonium chrysogenum</name>
    <dbReference type="NCBI Taxonomy" id="857340"/>
    <lineage>
        <taxon>Eukaryota</taxon>
        <taxon>Fungi</taxon>
        <taxon>Dikarya</taxon>
        <taxon>Ascomycota</taxon>
        <taxon>Pezizomycotina</taxon>
        <taxon>Sordariomycetes</taxon>
        <taxon>Hypocreomycetidae</taxon>
        <taxon>Hypocreales</taxon>
        <taxon>Bionectriaceae</taxon>
        <taxon>Hapsidospora</taxon>
    </lineage>
</organism>
<gene>
    <name evidence="4" type="ORF">ACRE_019020</name>
</gene>
<protein>
    <recommendedName>
        <fullName evidence="3">C2H2-type domain-containing protein</fullName>
    </recommendedName>
</protein>
<proteinExistence type="predicted"/>
<dbReference type="AlphaFoldDB" id="A0A086TD06"/>
<feature type="compositionally biased region" description="Acidic residues" evidence="2">
    <location>
        <begin position="617"/>
        <end position="630"/>
    </location>
</feature>
<reference evidence="5" key="1">
    <citation type="journal article" date="2014" name="Genome Announc.">
        <title>Genome sequence and annotation of Acremonium chrysogenum, producer of the beta-lactam antibiotic cephalosporin C.</title>
        <authorList>
            <person name="Terfehr D."/>
            <person name="Dahlmann T.A."/>
            <person name="Specht T."/>
            <person name="Zadra I."/>
            <person name="Kuernsteiner H."/>
            <person name="Kueck U."/>
        </authorList>
    </citation>
    <scope>NUCLEOTIDE SEQUENCE [LARGE SCALE GENOMIC DNA]</scope>
    <source>
        <strain evidence="5">ATCC 11550 / CBS 779.69 / DSM 880 / IAM 14645 / JCM 23072 / IMI 49137</strain>
    </source>
</reference>
<feature type="compositionally biased region" description="Basic and acidic residues" evidence="2">
    <location>
        <begin position="1130"/>
        <end position="1139"/>
    </location>
</feature>
<dbReference type="PANTHER" id="PTHR35391">
    <property type="entry name" value="C2H2-TYPE DOMAIN-CONTAINING PROTEIN-RELATED"/>
    <property type="match status" value="1"/>
</dbReference>
<name>A0A086TD06_HAPC1</name>
<keyword evidence="1" id="KW-0863">Zinc-finger</keyword>
<feature type="region of interest" description="Disordered" evidence="2">
    <location>
        <begin position="465"/>
        <end position="542"/>
    </location>
</feature>
<dbReference type="PROSITE" id="PS00028">
    <property type="entry name" value="ZINC_FINGER_C2H2_1"/>
    <property type="match status" value="2"/>
</dbReference>
<dbReference type="OrthoDB" id="5315052at2759"/>
<dbReference type="EMBL" id="JPKY01000011">
    <property type="protein sequence ID" value="KFH47238.1"/>
    <property type="molecule type" value="Genomic_DNA"/>
</dbReference>
<evidence type="ECO:0000313" key="4">
    <source>
        <dbReference type="EMBL" id="KFH47238.1"/>
    </source>
</evidence>
<feature type="compositionally biased region" description="Polar residues" evidence="2">
    <location>
        <begin position="35"/>
        <end position="54"/>
    </location>
</feature>
<feature type="compositionally biased region" description="Low complexity" evidence="2">
    <location>
        <begin position="163"/>
        <end position="175"/>
    </location>
</feature>
<sequence>MSSTLAVSLHDHDANNRQPRNDLSAAASPNDRDSVSPNTINHFETPGASSSAVSCYSDFEEDPFLGVVDWTNTEGVPSFLEDELPGWQPLPAPTSANTSKTVEPVRHAVDSSYPLTPDQTASIRTSSPHSERRFAAHPYSAPTASISPQELQKPFNKPDPIITQPSQLTPSQSSSARTSEDGLAPARVSMSAQSPRVTVSVWDQDENVPTHTRERTFEDSPTTSHGGFFSAGDLISYHGQDSTSAPRDATGRWRRDPFTGQAGLAPNERPSDEVPSVNELEKNRKSNERNEEVGMWLSKSLNDLSAPAESQDLQALEKTRSDSDDGVPITESENRYIDGQTYYDPNGGPMTEQDREMIARDRNWADPPMIHQIMPGVPGRNQPPTAQAAIERFERMCRDNDSILSRQATWGTRRRSIHSTADIDVDGILSGNFLKKLSISKNPDRGTNKAGSLLKEVHNFIRRPSISSLRKRRGSNASNASNASDDGQQETGSPLEKRESAGSPHLAPPTHTSSWGKKARPSVNTSVGSPANAPAATGNNHVRKRSVGAISITSPKSFLQSLKVENTLQRPRSRSEAPKPTSTPDSADSHPNILGLWKQSGGPPVASLSKTSVNVADPEDEDDDEDDLQDDNEMRADANLIDKITPNFSGFQQHVIELNPHMDGRCNYLVDRIAHQQVVRYKSLLSHKVKHLNLGANCPCGSLCIALGGQANALDQKGDAKGLDPLASHFPDDEDGATPTDGAISQDSFPKDIPMPPTQHLPAEFECQLCYSCKKFTKPSDWTKHVHEDVQPFTCTWDKCRDAKSFKRKADWVRHENEGHRHLEWWRCDVEECRHTCYRRDNFLQHLVREHKFPEPKIKTKAAIKKAGGADPTWRKVEECHALTGARPQDEPCRFCGKSFPTWKKLTVHLAKHMEQISLPVLRLVAAKAKEISADTIISPVQDPPQRPAFTLPSYRDSSSRHHQYMNQQHMPPNIHYPDPGYHVVPVMQPGPQYAAQGYYPPQAQAQYGSVGHTLQQGLTIDTMNHGFGQGHNMQEIPVTTTYGAAPGQYVTPVSANNTLGSGLEPFPQYSDSGLGLPNGVEEPVGVHHLGYDHLVEPPTASASPFSGHGSGSPYRQSPHQDANGADLGYEDRRMPGYP</sequence>
<dbReference type="SMART" id="SM00355">
    <property type="entry name" value="ZnF_C2H2"/>
    <property type="match status" value="3"/>
</dbReference>
<evidence type="ECO:0000256" key="1">
    <source>
        <dbReference type="PROSITE-ProRule" id="PRU00042"/>
    </source>
</evidence>
<keyword evidence="1" id="KW-0479">Metal-binding</keyword>
<dbReference type="InterPro" id="IPR013087">
    <property type="entry name" value="Znf_C2H2_type"/>
</dbReference>
<evidence type="ECO:0000256" key="2">
    <source>
        <dbReference type="SAM" id="MobiDB-lite"/>
    </source>
</evidence>